<dbReference type="Proteomes" id="UP000315017">
    <property type="component" value="Chromosome"/>
</dbReference>
<evidence type="ECO:0000313" key="2">
    <source>
        <dbReference type="EMBL" id="QDU28104.1"/>
    </source>
</evidence>
<evidence type="ECO:0000259" key="1">
    <source>
        <dbReference type="Pfam" id="PF01261"/>
    </source>
</evidence>
<dbReference type="Pfam" id="PF01261">
    <property type="entry name" value="AP_endonuc_2"/>
    <property type="match status" value="1"/>
</dbReference>
<organism evidence="2 3">
    <name type="scientific">Anatilimnocola aggregata</name>
    <dbReference type="NCBI Taxonomy" id="2528021"/>
    <lineage>
        <taxon>Bacteria</taxon>
        <taxon>Pseudomonadati</taxon>
        <taxon>Planctomycetota</taxon>
        <taxon>Planctomycetia</taxon>
        <taxon>Pirellulales</taxon>
        <taxon>Pirellulaceae</taxon>
        <taxon>Anatilimnocola</taxon>
    </lineage>
</organism>
<sequence>MTSFELPRRAWLQTMGCVAAGAATSSVIAPVAAIADAPKVPKSLRYCLNMSTVRGQNLSVPEQVDLAAKAGYDSIEPWIREIRAYEMNGGSIKDLAKRIADHGLKVDSAIGFAEWIVDNDEQRAKGLEVAKADMALIKSLGGTHIAAPPAGATKQTDLNLFKAAERYSQLLDLGVSMEVIPQIEVWGFSTTLSKLGETMLVAVESKNAAACILPDVYHLHKGGSEFHGLSLVAGNAIHCFHMNDYPADPPRATIADKDRVFPGDGVAPLTSILKTLFANGFTGTLSLELFNPEYWKQDALVVAKTGLEKMKAAVAKCA</sequence>
<keyword evidence="2" id="KW-0413">Isomerase</keyword>
<evidence type="ECO:0000313" key="3">
    <source>
        <dbReference type="Proteomes" id="UP000315017"/>
    </source>
</evidence>
<dbReference type="GO" id="GO:0016853">
    <property type="term" value="F:isomerase activity"/>
    <property type="evidence" value="ECO:0007669"/>
    <property type="project" value="UniProtKB-KW"/>
</dbReference>
<reference evidence="2 3" key="1">
    <citation type="submission" date="2019-02" db="EMBL/GenBank/DDBJ databases">
        <title>Deep-cultivation of Planctomycetes and their phenomic and genomic characterization uncovers novel biology.</title>
        <authorList>
            <person name="Wiegand S."/>
            <person name="Jogler M."/>
            <person name="Boedeker C."/>
            <person name="Pinto D."/>
            <person name="Vollmers J."/>
            <person name="Rivas-Marin E."/>
            <person name="Kohn T."/>
            <person name="Peeters S.H."/>
            <person name="Heuer A."/>
            <person name="Rast P."/>
            <person name="Oberbeckmann S."/>
            <person name="Bunk B."/>
            <person name="Jeske O."/>
            <person name="Meyerdierks A."/>
            <person name="Storesund J.E."/>
            <person name="Kallscheuer N."/>
            <person name="Luecker S."/>
            <person name="Lage O.M."/>
            <person name="Pohl T."/>
            <person name="Merkel B.J."/>
            <person name="Hornburger P."/>
            <person name="Mueller R.-W."/>
            <person name="Bruemmer F."/>
            <person name="Labrenz M."/>
            <person name="Spormann A.M."/>
            <person name="Op den Camp H."/>
            <person name="Overmann J."/>
            <person name="Amann R."/>
            <person name="Jetten M.S.M."/>
            <person name="Mascher T."/>
            <person name="Medema M.H."/>
            <person name="Devos D.P."/>
            <person name="Kaster A.-K."/>
            <person name="Ovreas L."/>
            <person name="Rohde M."/>
            <person name="Galperin M.Y."/>
            <person name="Jogler C."/>
        </authorList>
    </citation>
    <scope>NUCLEOTIDE SEQUENCE [LARGE SCALE GENOMIC DNA]</scope>
    <source>
        <strain evidence="2 3">ETA_A8</strain>
    </source>
</reference>
<dbReference type="InterPro" id="IPR036237">
    <property type="entry name" value="Xyl_isomerase-like_sf"/>
</dbReference>
<dbReference type="OrthoDB" id="9814946at2"/>
<dbReference type="SUPFAM" id="SSF51658">
    <property type="entry name" value="Xylose isomerase-like"/>
    <property type="match status" value="1"/>
</dbReference>
<dbReference type="InterPro" id="IPR013022">
    <property type="entry name" value="Xyl_isomerase-like_TIM-brl"/>
</dbReference>
<dbReference type="RefSeq" id="WP_145089836.1">
    <property type="nucleotide sequence ID" value="NZ_CP036274.1"/>
</dbReference>
<gene>
    <name evidence="2" type="primary">iolI_2</name>
    <name evidence="2" type="ORF">ETAA8_31970</name>
</gene>
<dbReference type="AlphaFoldDB" id="A0A517YCY3"/>
<dbReference type="EMBL" id="CP036274">
    <property type="protein sequence ID" value="QDU28104.1"/>
    <property type="molecule type" value="Genomic_DNA"/>
</dbReference>
<protein>
    <submittedName>
        <fullName evidence="2">Inosose isomerase</fullName>
        <ecNumber evidence="2">5.3.99.-</ecNumber>
    </submittedName>
</protein>
<dbReference type="PROSITE" id="PS51318">
    <property type="entry name" value="TAT"/>
    <property type="match status" value="1"/>
</dbReference>
<dbReference type="InterPro" id="IPR050312">
    <property type="entry name" value="IolE/XylAMocC-like"/>
</dbReference>
<feature type="domain" description="Xylose isomerase-like TIM barrel" evidence="1">
    <location>
        <begin position="64"/>
        <end position="300"/>
    </location>
</feature>
<name>A0A517YCY3_9BACT</name>
<dbReference type="Gene3D" id="3.20.20.150">
    <property type="entry name" value="Divalent-metal-dependent TIM barrel enzymes"/>
    <property type="match status" value="1"/>
</dbReference>
<proteinExistence type="predicted"/>
<dbReference type="PANTHER" id="PTHR12110">
    <property type="entry name" value="HYDROXYPYRUVATE ISOMERASE"/>
    <property type="match status" value="1"/>
</dbReference>
<dbReference type="PANTHER" id="PTHR12110:SF48">
    <property type="entry name" value="BLL3656 PROTEIN"/>
    <property type="match status" value="1"/>
</dbReference>
<dbReference type="InterPro" id="IPR006311">
    <property type="entry name" value="TAT_signal"/>
</dbReference>
<dbReference type="KEGG" id="aagg:ETAA8_31970"/>
<dbReference type="EC" id="5.3.99.-" evidence="2"/>
<accession>A0A517YCY3</accession>
<keyword evidence="3" id="KW-1185">Reference proteome</keyword>